<evidence type="ECO:0000313" key="2">
    <source>
        <dbReference type="EMBL" id="SOC08259.1"/>
    </source>
</evidence>
<gene>
    <name evidence="2" type="ORF">SAMN05877831_106180</name>
</gene>
<evidence type="ECO:0000256" key="1">
    <source>
        <dbReference type="SAM" id="Phobius"/>
    </source>
</evidence>
<feature type="transmembrane region" description="Helical" evidence="1">
    <location>
        <begin position="7"/>
        <end position="33"/>
    </location>
</feature>
<keyword evidence="1" id="KW-1133">Transmembrane helix</keyword>
<keyword evidence="1" id="KW-0812">Transmembrane</keyword>
<evidence type="ECO:0000313" key="3">
    <source>
        <dbReference type="Proteomes" id="UP000219111"/>
    </source>
</evidence>
<accession>A0A285SQG6</accession>
<proteinExistence type="predicted"/>
<dbReference type="AlphaFoldDB" id="A0A285SQG6"/>
<keyword evidence="3" id="KW-1185">Reference proteome</keyword>
<reference evidence="3" key="1">
    <citation type="submission" date="2017-08" db="EMBL/GenBank/DDBJ databases">
        <authorList>
            <person name="Varghese N."/>
            <person name="Submissions S."/>
        </authorList>
    </citation>
    <scope>NUCLEOTIDE SEQUENCE [LARGE SCALE GENOMIC DNA]</scope>
    <source>
        <strain evidence="3">JA276</strain>
    </source>
</reference>
<dbReference type="RefSeq" id="WP_097070127.1">
    <property type="nucleotide sequence ID" value="NZ_OBMT01000006.1"/>
</dbReference>
<organism evidence="2 3">
    <name type="scientific">Rhodobacter maris</name>
    <dbReference type="NCBI Taxonomy" id="446682"/>
    <lineage>
        <taxon>Bacteria</taxon>
        <taxon>Pseudomonadati</taxon>
        <taxon>Pseudomonadota</taxon>
        <taxon>Alphaproteobacteria</taxon>
        <taxon>Rhodobacterales</taxon>
        <taxon>Rhodobacter group</taxon>
        <taxon>Rhodobacter</taxon>
    </lineage>
</organism>
<keyword evidence="1" id="KW-0472">Membrane</keyword>
<protein>
    <submittedName>
        <fullName evidence="2">Uncharacterized protein</fullName>
    </submittedName>
</protein>
<feature type="transmembrane region" description="Helical" evidence="1">
    <location>
        <begin position="45"/>
        <end position="66"/>
    </location>
</feature>
<sequence>MLRKIIALYRVSILIWCALILASTVLGGLAFVIEGATPQERWSGVGMILGGTFFTVFVAGSFALAFDNNAHLRKIAEGLEKD</sequence>
<dbReference type="EMBL" id="OBMT01000006">
    <property type="protein sequence ID" value="SOC08259.1"/>
    <property type="molecule type" value="Genomic_DNA"/>
</dbReference>
<dbReference type="OrthoDB" id="9876969at2"/>
<dbReference type="Proteomes" id="UP000219111">
    <property type="component" value="Unassembled WGS sequence"/>
</dbReference>
<name>A0A285SQG6_9RHOB</name>